<evidence type="ECO:0000313" key="2">
    <source>
        <dbReference type="Proteomes" id="UP001218218"/>
    </source>
</evidence>
<dbReference type="EMBL" id="JARIHO010000078">
    <property type="protein sequence ID" value="KAJ7310683.1"/>
    <property type="molecule type" value="Genomic_DNA"/>
</dbReference>
<comment type="caution">
    <text evidence="1">The sequence shown here is derived from an EMBL/GenBank/DDBJ whole genome shotgun (WGS) entry which is preliminary data.</text>
</comment>
<accession>A0AAD6Z7X3</accession>
<protein>
    <recommendedName>
        <fullName evidence="3">Gag protein</fullName>
    </recommendedName>
</protein>
<evidence type="ECO:0000313" key="1">
    <source>
        <dbReference type="EMBL" id="KAJ7310683.1"/>
    </source>
</evidence>
<dbReference type="Pfam" id="PF14223">
    <property type="entry name" value="Retrotran_gag_2"/>
    <property type="match status" value="1"/>
</dbReference>
<dbReference type="Proteomes" id="UP001218218">
    <property type="component" value="Unassembled WGS sequence"/>
</dbReference>
<dbReference type="AlphaFoldDB" id="A0AAD6Z7X3"/>
<keyword evidence="2" id="KW-1185">Reference proteome</keyword>
<reference evidence="1" key="1">
    <citation type="submission" date="2023-03" db="EMBL/GenBank/DDBJ databases">
        <title>Massive genome expansion in bonnet fungi (Mycena s.s.) driven by repeated elements and novel gene families across ecological guilds.</title>
        <authorList>
            <consortium name="Lawrence Berkeley National Laboratory"/>
            <person name="Harder C.B."/>
            <person name="Miyauchi S."/>
            <person name="Viragh M."/>
            <person name="Kuo A."/>
            <person name="Thoen E."/>
            <person name="Andreopoulos B."/>
            <person name="Lu D."/>
            <person name="Skrede I."/>
            <person name="Drula E."/>
            <person name="Henrissat B."/>
            <person name="Morin E."/>
            <person name="Kohler A."/>
            <person name="Barry K."/>
            <person name="LaButti K."/>
            <person name="Morin E."/>
            <person name="Salamov A."/>
            <person name="Lipzen A."/>
            <person name="Mereny Z."/>
            <person name="Hegedus B."/>
            <person name="Baldrian P."/>
            <person name="Stursova M."/>
            <person name="Weitz H."/>
            <person name="Taylor A."/>
            <person name="Grigoriev I.V."/>
            <person name="Nagy L.G."/>
            <person name="Martin F."/>
            <person name="Kauserud H."/>
        </authorList>
    </citation>
    <scope>NUCLEOTIDE SEQUENCE</scope>
    <source>
        <strain evidence="1">CBHHK002</strain>
    </source>
</reference>
<evidence type="ECO:0008006" key="3">
    <source>
        <dbReference type="Google" id="ProtNLM"/>
    </source>
</evidence>
<organism evidence="1 2">
    <name type="scientific">Mycena albidolilacea</name>
    <dbReference type="NCBI Taxonomy" id="1033008"/>
    <lineage>
        <taxon>Eukaryota</taxon>
        <taxon>Fungi</taxon>
        <taxon>Dikarya</taxon>
        <taxon>Basidiomycota</taxon>
        <taxon>Agaricomycotina</taxon>
        <taxon>Agaricomycetes</taxon>
        <taxon>Agaricomycetidae</taxon>
        <taxon>Agaricales</taxon>
        <taxon>Marasmiineae</taxon>
        <taxon>Mycenaceae</taxon>
        <taxon>Mycena</taxon>
    </lineage>
</organism>
<name>A0AAD6Z7X3_9AGAR</name>
<gene>
    <name evidence="1" type="ORF">DFH08DRAFT_718756</name>
</gene>
<proteinExistence type="predicted"/>
<sequence length="259" mass="29108">MANPQNDEKEKEWRGLKLTPIVEDEDGSNNYSEFRQKATLDLDAAGYWKYVAGPDYNPPIIPDLMPSMQVQGLDAAGNLANFTMPGNEAAVNVAKKNTEAWLLADKKTHALIVKAVPSARLYLVRDCKSAHDAWTALKSEYEPSNALTAITIKQQIIAHQCDANKDPVNWRQVMIQLYGKLRDADPFMMPDIEFAKHLVTLMSPSDKWRYCRDSLREKVRQGDAMQNPVSSAYVISRLKQEEVEMKIAPSIVSINALVT</sequence>
<feature type="non-terminal residue" evidence="1">
    <location>
        <position position="259"/>
    </location>
</feature>